<organism evidence="2 3">
    <name type="scientific">Orbilia brochopaga</name>
    <dbReference type="NCBI Taxonomy" id="3140254"/>
    <lineage>
        <taxon>Eukaryota</taxon>
        <taxon>Fungi</taxon>
        <taxon>Dikarya</taxon>
        <taxon>Ascomycota</taxon>
        <taxon>Pezizomycotina</taxon>
        <taxon>Orbiliomycetes</taxon>
        <taxon>Orbiliales</taxon>
        <taxon>Orbiliaceae</taxon>
        <taxon>Orbilia</taxon>
    </lineage>
</organism>
<comment type="caution">
    <text evidence="2">The sequence shown here is derived from an EMBL/GenBank/DDBJ whole genome shotgun (WGS) entry which is preliminary data.</text>
</comment>
<feature type="compositionally biased region" description="Polar residues" evidence="1">
    <location>
        <begin position="342"/>
        <end position="353"/>
    </location>
</feature>
<feature type="compositionally biased region" description="Basic and acidic residues" evidence="1">
    <location>
        <begin position="325"/>
        <end position="339"/>
    </location>
</feature>
<name>A0AAV9VDR9_9PEZI</name>
<dbReference type="EMBL" id="JAVHNQ010000001">
    <property type="protein sequence ID" value="KAK6359948.1"/>
    <property type="molecule type" value="Genomic_DNA"/>
</dbReference>
<evidence type="ECO:0000313" key="2">
    <source>
        <dbReference type="EMBL" id="KAK6359948.1"/>
    </source>
</evidence>
<dbReference type="Proteomes" id="UP001375240">
    <property type="component" value="Unassembled WGS sequence"/>
</dbReference>
<evidence type="ECO:0000256" key="1">
    <source>
        <dbReference type="SAM" id="MobiDB-lite"/>
    </source>
</evidence>
<proteinExistence type="predicted"/>
<protein>
    <submittedName>
        <fullName evidence="2">Uncharacterized protein</fullName>
    </submittedName>
</protein>
<keyword evidence="3" id="KW-1185">Reference proteome</keyword>
<reference evidence="2 3" key="1">
    <citation type="submission" date="2019-10" db="EMBL/GenBank/DDBJ databases">
        <authorList>
            <person name="Palmer J.M."/>
        </authorList>
    </citation>
    <scope>NUCLEOTIDE SEQUENCE [LARGE SCALE GENOMIC DNA]</scope>
    <source>
        <strain evidence="2 3">TWF696</strain>
    </source>
</reference>
<dbReference type="AlphaFoldDB" id="A0AAV9VDR9"/>
<evidence type="ECO:0000313" key="3">
    <source>
        <dbReference type="Proteomes" id="UP001375240"/>
    </source>
</evidence>
<feature type="region of interest" description="Disordered" evidence="1">
    <location>
        <begin position="311"/>
        <end position="353"/>
    </location>
</feature>
<sequence>MSSGNRVGIIIPTLSDTVHWFDNIKTVKDVLEAVVAQNVFLDRRKVAICLRGRIPRAHELIPPGEIVQVQYELIDNDFPNLSSLKSSLPSVDTNQERGQNTTIGASSIRLADRVSGPKPKPFYKKLQHRHKHSAAAFEMKIAKRPYIPRADSRKILLRFHLLELAERPIELYASNYEPLQLYFNIVRNKLLQLRWIDKEDELDFRWPNLRWVPHGSVKVKSIRTELHQKTISCFVRKKDKTITPSDSADKSETLKELEQSVTVAKDNLALQSVSSDSHAAAENSRLVQSVKAQSDTVAGALHLERQRTVHLQNEAEPPANIAPNTKHEQGRNVREDKHSIISGRSSPMTDCSGNTLSTIDGISTRAAKHPQSEISWDYFGFDCDPPINMDGP</sequence>
<gene>
    <name evidence="2" type="ORF">TWF696_001072</name>
</gene>
<accession>A0AAV9VDR9</accession>